<evidence type="ECO:0000313" key="1">
    <source>
        <dbReference type="EMBL" id="OAM16348.1"/>
    </source>
</evidence>
<comment type="caution">
    <text evidence="1">The sequence shown here is derived from an EMBL/GenBank/DDBJ whole genome shotgun (WGS) entry which is preliminary data.</text>
</comment>
<accession>A0A1A9REQ1</accession>
<organism evidence="1 2">
    <name type="scientific">Eikenella corrodens</name>
    <dbReference type="NCBI Taxonomy" id="539"/>
    <lineage>
        <taxon>Bacteria</taxon>
        <taxon>Pseudomonadati</taxon>
        <taxon>Pseudomonadota</taxon>
        <taxon>Betaproteobacteria</taxon>
        <taxon>Neisseriales</taxon>
        <taxon>Neisseriaceae</taxon>
        <taxon>Eikenella</taxon>
    </lineage>
</organism>
<dbReference type="RefSeq" id="WP_064104468.1">
    <property type="nucleotide sequence ID" value="NZ_LXSF01000006.1"/>
</dbReference>
<sequence length="151" mass="16684">MQSIQQFEKPRPAGYTQAAWDCRNQMLAKLAEHVPMQTAAPRQPMVHELPANQIASRLLTPKQAEGVEIVQKLCGHIHRATAQINTTLITYELPVGTLCLPEVANLLWQLDECIIAARAAARRLGIRAVQPQVRLSAPLLKPAASRQREAA</sequence>
<dbReference type="Proteomes" id="UP000078003">
    <property type="component" value="Unassembled WGS sequence"/>
</dbReference>
<dbReference type="EMBL" id="LXSF01000006">
    <property type="protein sequence ID" value="OAM16348.1"/>
    <property type="molecule type" value="Genomic_DNA"/>
</dbReference>
<gene>
    <name evidence="1" type="ORF">A7P85_06440</name>
</gene>
<reference evidence="2" key="1">
    <citation type="submission" date="2016-05" db="EMBL/GenBank/DDBJ databases">
        <title>Draft genome of Corynebacterium afermentans subsp. afermentans LCDC 88199T.</title>
        <authorList>
            <person name="Bernier A.-M."/>
            <person name="Bernard K."/>
        </authorList>
    </citation>
    <scope>NUCLEOTIDE SEQUENCE [LARGE SCALE GENOMIC DNA]</scope>
    <source>
        <strain evidence="2">NML01-0328</strain>
    </source>
</reference>
<name>A0A1A9REQ1_EIKCO</name>
<protein>
    <submittedName>
        <fullName evidence="1">Uncharacterized protein</fullName>
    </submittedName>
</protein>
<dbReference type="AlphaFoldDB" id="A0A1A9REQ1"/>
<proteinExistence type="predicted"/>
<evidence type="ECO:0000313" key="2">
    <source>
        <dbReference type="Proteomes" id="UP000078003"/>
    </source>
</evidence>